<feature type="chain" id="PRO_5017452167" description="Peptidase C-terminal archaeal/bacterial domain-containing protein" evidence="1">
    <location>
        <begin position="27"/>
        <end position="872"/>
    </location>
</feature>
<protein>
    <recommendedName>
        <fullName evidence="4">Peptidase C-terminal archaeal/bacterial domain-containing protein</fullName>
    </recommendedName>
</protein>
<proteinExistence type="predicted"/>
<evidence type="ECO:0008006" key="4">
    <source>
        <dbReference type="Google" id="ProtNLM"/>
    </source>
</evidence>
<evidence type="ECO:0000313" key="2">
    <source>
        <dbReference type="EMBL" id="RKH05034.1"/>
    </source>
</evidence>
<dbReference type="EMBL" id="RAWE01000022">
    <property type="protein sequence ID" value="RKH05034.1"/>
    <property type="molecule type" value="Genomic_DNA"/>
</dbReference>
<name>A0A3A8KSS8_9BACT</name>
<keyword evidence="1" id="KW-0732">Signal</keyword>
<organism evidence="2 3">
    <name type="scientific">Corallococcus carmarthensis</name>
    <dbReference type="NCBI Taxonomy" id="2316728"/>
    <lineage>
        <taxon>Bacteria</taxon>
        <taxon>Pseudomonadati</taxon>
        <taxon>Myxococcota</taxon>
        <taxon>Myxococcia</taxon>
        <taxon>Myxococcales</taxon>
        <taxon>Cystobacterineae</taxon>
        <taxon>Myxococcaceae</taxon>
        <taxon>Corallococcus</taxon>
    </lineage>
</organism>
<reference evidence="3" key="1">
    <citation type="submission" date="2018-09" db="EMBL/GenBank/DDBJ databases">
        <authorList>
            <person name="Livingstone P.G."/>
            <person name="Whitworth D.E."/>
        </authorList>
    </citation>
    <scope>NUCLEOTIDE SEQUENCE [LARGE SCALE GENOMIC DNA]</scope>
    <source>
        <strain evidence="3">CA043D</strain>
    </source>
</reference>
<keyword evidence="3" id="KW-1185">Reference proteome</keyword>
<feature type="signal peptide" evidence="1">
    <location>
        <begin position="1"/>
        <end position="26"/>
    </location>
</feature>
<evidence type="ECO:0000313" key="3">
    <source>
        <dbReference type="Proteomes" id="UP000268313"/>
    </source>
</evidence>
<comment type="caution">
    <text evidence="2">The sequence shown here is derived from an EMBL/GenBank/DDBJ whole genome shotgun (WGS) entry which is preliminary data.</text>
</comment>
<dbReference type="Proteomes" id="UP000268313">
    <property type="component" value="Unassembled WGS sequence"/>
</dbReference>
<evidence type="ECO:0000256" key="1">
    <source>
        <dbReference type="SAM" id="SignalP"/>
    </source>
</evidence>
<dbReference type="PROSITE" id="PS51257">
    <property type="entry name" value="PROKAR_LIPOPROTEIN"/>
    <property type="match status" value="1"/>
</dbReference>
<gene>
    <name evidence="2" type="ORF">D7X32_08930</name>
</gene>
<dbReference type="OrthoDB" id="5480336at2"/>
<dbReference type="RefSeq" id="WP_147450080.1">
    <property type="nucleotide sequence ID" value="NZ_RAWE01000022.1"/>
</dbReference>
<sequence>MKRAVKTPLKALLLVTLTLGLGGCGGEDVPGPVEPEHPPEQTQALVDEEFEASYPPGPWVAPTLLVDSNFPNGVLNFATASGFADFYSALDTVADATSASTGSSGVTPFSATATASATTNSPSFTVKLNAGQVFEAGTCDLEGASVTGDSYLRLMLNGTEVTANDDACGTTGSRLSFTAATAGVYEVRMGCFSTGTCSGTVGYSVLTPGRTAVLSGARSYSGATTTSATAGYSTLVLHLSQGQVIDAGTCGVTGSSVAGDSYLRLIDAEGNVELVASDDACSGTGSRITYTAPRTGLYELRLGCYSALSCSGTLAYTLSAEIHPNDMVPSNFVSAKTYLATARPSEQAGDAIVDVTYSEFVDDLAAALTEDDTLRRLVDRDLQVVVEGKLYHLTNMGVFQVNLSSLAAYRAWFNANAYAINTDPNFQSIAGESSLGNGSYQVMPGVIRTVGGFGTPSVKLLGFDDDASGAATLQALPDVGSPAGSGTHGTEQGLASVSAPLRNKGAELGRISYWYGKVNAHKAPGGAWLKDNDCVSGANLDPVAYCRKFFPGTNSVVELAASAKPPNLWNSQNCAAAYSGNGERDFICDSTIVPAPSCNLTPPAIAYQPYPVGSNFKRSENIPFGNRRFVFKAKSPGFQLNIGDYEVGFHTIGIKGKLQRRKRFLGIGYWGPSYADEIVVGMDNMKLDTDYIVPYPQNYNTLARPKFNTLADYKIGNWLVKTANISVNIKVPYYPITTQDIASWTNGGINSLIGNAYTNIWKGIETHVMDAIDPTFKTRYEAYSKMVTNLDDANRLRWVMGAGEKPQCYSHQNTWRFDANAGFRYAKNGGVAGPPGTPPAKVNYKYSMKAGSFYGRARLGGSWYGIRLVRTP</sequence>
<dbReference type="AlphaFoldDB" id="A0A3A8KSS8"/>
<accession>A0A3A8KSS8</accession>